<dbReference type="EMBL" id="FNXT01000992">
    <property type="protein sequence ID" value="SZX70528.1"/>
    <property type="molecule type" value="Genomic_DNA"/>
</dbReference>
<keyword evidence="3" id="KW-1185">Reference proteome</keyword>
<proteinExistence type="predicted"/>
<dbReference type="GO" id="GO:0006596">
    <property type="term" value="P:polyamine biosynthetic process"/>
    <property type="evidence" value="ECO:0007669"/>
    <property type="project" value="UniProtKB-KW"/>
</dbReference>
<dbReference type="AlphaFoldDB" id="A0A383VYH5"/>
<dbReference type="PANTHER" id="PTHR43317:SF1">
    <property type="entry name" value="THERMOSPERMINE SYNTHASE ACAULIS5"/>
    <property type="match status" value="1"/>
</dbReference>
<keyword evidence="1" id="KW-0620">Polyamine biosynthesis</keyword>
<accession>A0A383VYH5</accession>
<evidence type="ECO:0000256" key="1">
    <source>
        <dbReference type="ARBA" id="ARBA00023115"/>
    </source>
</evidence>
<dbReference type="Gene3D" id="3.40.50.150">
    <property type="entry name" value="Vaccinia Virus protein VP39"/>
    <property type="match status" value="1"/>
</dbReference>
<gene>
    <name evidence="2" type="ORF">BQ4739_LOCUS10736</name>
</gene>
<protein>
    <recommendedName>
        <fullName evidence="4">PABS domain-containing protein</fullName>
    </recommendedName>
</protein>
<evidence type="ECO:0000313" key="2">
    <source>
        <dbReference type="EMBL" id="SZX70528.1"/>
    </source>
</evidence>
<dbReference type="SUPFAM" id="SSF53335">
    <property type="entry name" value="S-adenosyl-L-methionine-dependent methyltransferases"/>
    <property type="match status" value="1"/>
</dbReference>
<dbReference type="PANTHER" id="PTHR43317">
    <property type="entry name" value="THERMOSPERMINE SYNTHASE ACAULIS5"/>
    <property type="match status" value="1"/>
</dbReference>
<dbReference type="Proteomes" id="UP000256970">
    <property type="component" value="Unassembled WGS sequence"/>
</dbReference>
<dbReference type="InterPro" id="IPR029063">
    <property type="entry name" value="SAM-dependent_MTases_sf"/>
</dbReference>
<evidence type="ECO:0000313" key="3">
    <source>
        <dbReference type="Proteomes" id="UP000256970"/>
    </source>
</evidence>
<evidence type="ECO:0008006" key="4">
    <source>
        <dbReference type="Google" id="ProtNLM"/>
    </source>
</evidence>
<dbReference type="GO" id="GO:0010487">
    <property type="term" value="F:thermospermine synthase activity"/>
    <property type="evidence" value="ECO:0007669"/>
    <property type="project" value="TreeGrafter"/>
</dbReference>
<reference evidence="2 3" key="1">
    <citation type="submission" date="2016-10" db="EMBL/GenBank/DDBJ databases">
        <authorList>
            <person name="Cai Z."/>
        </authorList>
    </citation>
    <scope>NUCLEOTIDE SEQUENCE [LARGE SCALE GENOMIC DNA]</scope>
</reference>
<sequence length="308" mass="32574">MLAARQTANCWHGIGPILVTRTRRRGGVCRAQTEIPSDPVDPVCVGFEPSTCNTNVSVWQIPNSPDFPPEMRGARVLMLDESGNLHSVYREGQALTGAYWDCLALLPAVVPEGPVAILGLGAGTIAHIVHALYPQRQMHGWELDPAVVALAQQHMGLQQLTNNGCLVAHVGDALADSAVVAPPGAAGIVVDLFAAGQLIPQLTQASAWARIRRRLAPGGRVMTNLGAAPVAGMMGRPDPAVATTRQALAAMAEAFEGQLSYCSFMTGASANMVVITGPPISRQDWAAAPQQLQHLAKSSWEMWKGSNS</sequence>
<name>A0A383VYH5_TETOB</name>
<organism evidence="2 3">
    <name type="scientific">Tetradesmus obliquus</name>
    <name type="common">Green alga</name>
    <name type="synonym">Acutodesmus obliquus</name>
    <dbReference type="NCBI Taxonomy" id="3088"/>
    <lineage>
        <taxon>Eukaryota</taxon>
        <taxon>Viridiplantae</taxon>
        <taxon>Chlorophyta</taxon>
        <taxon>core chlorophytes</taxon>
        <taxon>Chlorophyceae</taxon>
        <taxon>CS clade</taxon>
        <taxon>Sphaeropleales</taxon>
        <taxon>Scenedesmaceae</taxon>
        <taxon>Tetradesmus</taxon>
    </lineage>
</organism>